<reference evidence="6 7" key="1">
    <citation type="submission" date="2018-12" db="EMBL/GenBank/DDBJ databases">
        <authorList>
            <consortium name="Pathogen Informatics"/>
        </authorList>
    </citation>
    <scope>NUCLEOTIDE SEQUENCE [LARGE SCALE GENOMIC DNA]</scope>
    <source>
        <strain evidence="6 7">NCTC9695</strain>
    </source>
</reference>
<evidence type="ECO:0000313" key="7">
    <source>
        <dbReference type="Proteomes" id="UP000275777"/>
    </source>
</evidence>
<evidence type="ECO:0000313" key="6">
    <source>
        <dbReference type="EMBL" id="VEB41162.1"/>
    </source>
</evidence>
<dbReference type="SUPFAM" id="SSF54611">
    <property type="entry name" value="SecB-like"/>
    <property type="match status" value="1"/>
</dbReference>
<dbReference type="AlphaFoldDB" id="A0A447T8F4"/>
<keyword evidence="5" id="KW-0143">Chaperone</keyword>
<keyword evidence="3" id="KW-0653">Protein transport</keyword>
<dbReference type="Pfam" id="PF02556">
    <property type="entry name" value="SecB"/>
    <property type="match status" value="1"/>
</dbReference>
<dbReference type="InterPro" id="IPR035958">
    <property type="entry name" value="SecB-like_sf"/>
</dbReference>
<comment type="similarity">
    <text evidence="1">Belongs to the SecB family.</text>
</comment>
<dbReference type="EMBL" id="LR134182">
    <property type="protein sequence ID" value="VEB41162.1"/>
    <property type="molecule type" value="Genomic_DNA"/>
</dbReference>
<evidence type="ECO:0000256" key="1">
    <source>
        <dbReference type="ARBA" id="ARBA00009990"/>
    </source>
</evidence>
<dbReference type="Gene3D" id="3.10.420.10">
    <property type="entry name" value="SecB-like"/>
    <property type="match status" value="1"/>
</dbReference>
<accession>A0A447T8F4</accession>
<dbReference type="Proteomes" id="UP000275777">
    <property type="component" value="Chromosome"/>
</dbReference>
<protein>
    <submittedName>
        <fullName evidence="6">Protein-export protein secB</fullName>
    </submittedName>
</protein>
<evidence type="ECO:0000256" key="5">
    <source>
        <dbReference type="ARBA" id="ARBA00023186"/>
    </source>
</evidence>
<keyword evidence="2" id="KW-0813">Transport</keyword>
<proteinExistence type="inferred from homology"/>
<evidence type="ECO:0000256" key="4">
    <source>
        <dbReference type="ARBA" id="ARBA00023010"/>
    </source>
</evidence>
<gene>
    <name evidence="6" type="primary">secB_2</name>
    <name evidence="6" type="ORF">NCTC9695_01581</name>
</gene>
<evidence type="ECO:0000256" key="2">
    <source>
        <dbReference type="ARBA" id="ARBA00022448"/>
    </source>
</evidence>
<dbReference type="InterPro" id="IPR003708">
    <property type="entry name" value="SecB"/>
</dbReference>
<dbReference type="GO" id="GO:0051082">
    <property type="term" value="F:unfolded protein binding"/>
    <property type="evidence" value="ECO:0007669"/>
    <property type="project" value="InterPro"/>
</dbReference>
<keyword evidence="4" id="KW-0811">Translocation</keyword>
<sequence length="49" mass="5392">MPNILFPYARETVSSVVNRAGFPPVLLAPINFEALYMQQRAQQAEAGNA</sequence>
<organism evidence="6 7">
    <name type="scientific">Chromobacterium violaceum</name>
    <dbReference type="NCBI Taxonomy" id="536"/>
    <lineage>
        <taxon>Bacteria</taxon>
        <taxon>Pseudomonadati</taxon>
        <taxon>Pseudomonadota</taxon>
        <taxon>Betaproteobacteria</taxon>
        <taxon>Neisseriales</taxon>
        <taxon>Chromobacteriaceae</taxon>
        <taxon>Chromobacterium</taxon>
    </lineage>
</organism>
<evidence type="ECO:0000256" key="3">
    <source>
        <dbReference type="ARBA" id="ARBA00022927"/>
    </source>
</evidence>
<dbReference type="PANTHER" id="PTHR36918:SF1">
    <property type="entry name" value="PROTEIN-EXPORT PROTEIN SECB"/>
    <property type="match status" value="1"/>
</dbReference>
<dbReference type="GO" id="GO:0051262">
    <property type="term" value="P:protein tetramerization"/>
    <property type="evidence" value="ECO:0007669"/>
    <property type="project" value="InterPro"/>
</dbReference>
<dbReference type="GO" id="GO:0015031">
    <property type="term" value="P:protein transport"/>
    <property type="evidence" value="ECO:0007669"/>
    <property type="project" value="UniProtKB-KW"/>
</dbReference>
<name>A0A447T8F4_CHRVL</name>
<dbReference type="PANTHER" id="PTHR36918">
    <property type="match status" value="1"/>
</dbReference>